<dbReference type="SUPFAM" id="SSF52540">
    <property type="entry name" value="P-loop containing nucleoside triphosphate hydrolases"/>
    <property type="match status" value="1"/>
</dbReference>
<comment type="caution">
    <text evidence="1">The sequence shown here is derived from an EMBL/GenBank/DDBJ whole genome shotgun (WGS) entry which is preliminary data.</text>
</comment>
<dbReference type="EMBL" id="MHWW01000010">
    <property type="protein sequence ID" value="OHB15192.1"/>
    <property type="molecule type" value="Genomic_DNA"/>
</dbReference>
<sequence length="213" mass="25185">MDLEKISAKIEENLNKWLEGKDKIVVAIDGYTGIGKTTLLNNLANKNPDILPVNRDDFLFSREVVREKLSKAEDRSKVFELEVCDDKKMEDFVNAFKNDKFSEYEIHTFDPISGEVNVLKKYDLSKRIMIVEGVFMFHPELPLNKLWDKRIYLEGDIEKIDERRIKREKEKWDKDYFPETHPDSHFRQVTIGLKRYIELCKPNKIADLVIKMD</sequence>
<dbReference type="AlphaFoldDB" id="A0A1G2V0Q6"/>
<protein>
    <recommendedName>
        <fullName evidence="3">Phosphoribulokinase/uridine kinase domain-containing protein</fullName>
    </recommendedName>
</protein>
<dbReference type="Proteomes" id="UP000177697">
    <property type="component" value="Unassembled WGS sequence"/>
</dbReference>
<dbReference type="Gene3D" id="3.40.50.300">
    <property type="entry name" value="P-loop containing nucleotide triphosphate hydrolases"/>
    <property type="match status" value="1"/>
</dbReference>
<evidence type="ECO:0008006" key="3">
    <source>
        <dbReference type="Google" id="ProtNLM"/>
    </source>
</evidence>
<evidence type="ECO:0000313" key="2">
    <source>
        <dbReference type="Proteomes" id="UP000177697"/>
    </source>
</evidence>
<evidence type="ECO:0000313" key="1">
    <source>
        <dbReference type="EMBL" id="OHB15192.1"/>
    </source>
</evidence>
<dbReference type="InterPro" id="IPR027417">
    <property type="entry name" value="P-loop_NTPase"/>
</dbReference>
<reference evidence="1 2" key="1">
    <citation type="journal article" date="2016" name="Nat. Commun.">
        <title>Thousands of microbial genomes shed light on interconnected biogeochemical processes in an aquifer system.</title>
        <authorList>
            <person name="Anantharaman K."/>
            <person name="Brown C.T."/>
            <person name="Hug L.A."/>
            <person name="Sharon I."/>
            <person name="Castelle C.J."/>
            <person name="Probst A.J."/>
            <person name="Thomas B.C."/>
            <person name="Singh A."/>
            <person name="Wilkins M.J."/>
            <person name="Karaoz U."/>
            <person name="Brodie E.L."/>
            <person name="Williams K.H."/>
            <person name="Hubbard S.S."/>
            <person name="Banfield J.F."/>
        </authorList>
    </citation>
    <scope>NUCLEOTIDE SEQUENCE [LARGE SCALE GENOMIC DNA]</scope>
</reference>
<organism evidence="1 2">
    <name type="scientific">Candidatus Zambryskibacteria bacterium RIFOXYC1_FULL_39_10</name>
    <dbReference type="NCBI Taxonomy" id="1802779"/>
    <lineage>
        <taxon>Bacteria</taxon>
        <taxon>Candidatus Zambryskiibacteriota</taxon>
    </lineage>
</organism>
<proteinExistence type="predicted"/>
<gene>
    <name evidence="1" type="ORF">A2431_03210</name>
</gene>
<name>A0A1G2V0Q6_9BACT</name>
<accession>A0A1G2V0Q6</accession>